<dbReference type="RefSeq" id="WP_084288477.1">
    <property type="nucleotide sequence ID" value="NZ_FWYB01000002.1"/>
</dbReference>
<dbReference type="STRING" id="475255.SAMN04488101_102519"/>
<reference evidence="1 2" key="1">
    <citation type="submission" date="2017-04" db="EMBL/GenBank/DDBJ databases">
        <authorList>
            <person name="Afonso C.L."/>
            <person name="Miller P.J."/>
            <person name="Scott M.A."/>
            <person name="Spackman E."/>
            <person name="Goraichik I."/>
            <person name="Dimitrov K.M."/>
            <person name="Suarez D.L."/>
            <person name="Swayne D.E."/>
        </authorList>
    </citation>
    <scope>NUCLEOTIDE SEQUENCE [LARGE SCALE GENOMIC DNA]</scope>
    <source>
        <strain evidence="1 2">DSM 19625</strain>
    </source>
</reference>
<evidence type="ECO:0000313" key="1">
    <source>
        <dbReference type="EMBL" id="SMC72876.1"/>
    </source>
</evidence>
<name>A0A1W2BJ10_9SPHI</name>
<protein>
    <submittedName>
        <fullName evidence="1">Uncharacterized protein</fullName>
    </submittedName>
</protein>
<dbReference type="PROSITE" id="PS51257">
    <property type="entry name" value="PROKAR_LIPOPROTEIN"/>
    <property type="match status" value="1"/>
</dbReference>
<evidence type="ECO:0000313" key="2">
    <source>
        <dbReference type="Proteomes" id="UP000192678"/>
    </source>
</evidence>
<dbReference type="AlphaFoldDB" id="A0A1W2BJ10"/>
<gene>
    <name evidence="1" type="ORF">SAMN04488101_102519</name>
</gene>
<dbReference type="Proteomes" id="UP000192678">
    <property type="component" value="Unassembled WGS sequence"/>
</dbReference>
<dbReference type="EMBL" id="FWYB01000002">
    <property type="protein sequence ID" value="SMC72876.1"/>
    <property type="molecule type" value="Genomic_DNA"/>
</dbReference>
<organism evidence="1 2">
    <name type="scientific">Pedobacter nyackensis</name>
    <dbReference type="NCBI Taxonomy" id="475255"/>
    <lineage>
        <taxon>Bacteria</taxon>
        <taxon>Pseudomonadati</taxon>
        <taxon>Bacteroidota</taxon>
        <taxon>Sphingobacteriia</taxon>
        <taxon>Sphingobacteriales</taxon>
        <taxon>Sphingobacteriaceae</taxon>
        <taxon>Pedobacter</taxon>
    </lineage>
</organism>
<sequence length="144" mass="15593">MVKGFLQQFSAFFGVVFLFACSSANNKPLLITFSADSTSIAFNGIDPVGLLQLQSASAGDSTLNSLISVLQTPSERDSTLKELPVPGRVLVTDSNLVFIPAQPFVKGRDYLVITYLNARFGDAKDLVSGKLKPEVRPIQQVLTR</sequence>
<accession>A0A1W2BJ10</accession>
<dbReference type="OrthoDB" id="794736at2"/>
<keyword evidence="2" id="KW-1185">Reference proteome</keyword>
<proteinExistence type="predicted"/>